<proteinExistence type="predicted"/>
<organism evidence="1 2">
    <name type="scientific">Ancylostoma ceylanicum</name>
    <dbReference type="NCBI Taxonomy" id="53326"/>
    <lineage>
        <taxon>Eukaryota</taxon>
        <taxon>Metazoa</taxon>
        <taxon>Ecdysozoa</taxon>
        <taxon>Nematoda</taxon>
        <taxon>Chromadorea</taxon>
        <taxon>Rhabditida</taxon>
        <taxon>Rhabditina</taxon>
        <taxon>Rhabditomorpha</taxon>
        <taxon>Strongyloidea</taxon>
        <taxon>Ancylostomatidae</taxon>
        <taxon>Ancylostomatinae</taxon>
        <taxon>Ancylostoma</taxon>
    </lineage>
</organism>
<keyword evidence="2" id="KW-1185">Reference proteome</keyword>
<evidence type="ECO:0000313" key="1">
    <source>
        <dbReference type="EMBL" id="EYC34671.1"/>
    </source>
</evidence>
<gene>
    <name evidence="1" type="primary">Acey_s0001.g9</name>
    <name evidence="1" type="ORF">Y032_0001g9</name>
</gene>
<name>A0A016W509_9BILA</name>
<protein>
    <submittedName>
        <fullName evidence="1">Uncharacterized protein</fullName>
    </submittedName>
</protein>
<dbReference type="EMBL" id="JARK01001337">
    <property type="protein sequence ID" value="EYC34671.1"/>
    <property type="molecule type" value="Genomic_DNA"/>
</dbReference>
<comment type="caution">
    <text evidence="1">The sequence shown here is derived from an EMBL/GenBank/DDBJ whole genome shotgun (WGS) entry which is preliminary data.</text>
</comment>
<dbReference type="Proteomes" id="UP000024635">
    <property type="component" value="Unassembled WGS sequence"/>
</dbReference>
<reference evidence="2" key="1">
    <citation type="journal article" date="2015" name="Nat. Genet.">
        <title>The genome and transcriptome of the zoonotic hookworm Ancylostoma ceylanicum identify infection-specific gene families.</title>
        <authorList>
            <person name="Schwarz E.M."/>
            <person name="Hu Y."/>
            <person name="Antoshechkin I."/>
            <person name="Miller M.M."/>
            <person name="Sternberg P.W."/>
            <person name="Aroian R.V."/>
        </authorList>
    </citation>
    <scope>NUCLEOTIDE SEQUENCE</scope>
    <source>
        <strain evidence="2">HY135</strain>
    </source>
</reference>
<evidence type="ECO:0000313" key="2">
    <source>
        <dbReference type="Proteomes" id="UP000024635"/>
    </source>
</evidence>
<accession>A0A016W509</accession>
<sequence>MRGADRLCDWIIGHSKPLLASEFFPLLLKTFNIRCDHLEPLVTDCRSEYLEVSEVLLGQEELQRTKKKKLVFEEGKIRAACIIEITQGKFVNPHINSSTVKTDVNTFTLGNLSDASRLEGAPWLQRRGPRLHFLMPTSHRFHIRVHLLEKAVNLDRLMSHFSIDDGQLQKDDCECRRSSSYRLSTATMEHPLLSVEMKG</sequence>
<dbReference type="AlphaFoldDB" id="A0A016W509"/>